<dbReference type="InterPro" id="IPR004788">
    <property type="entry name" value="Ribose5P_isomerase_type_A"/>
</dbReference>
<keyword evidence="4" id="KW-1185">Reference proteome</keyword>
<evidence type="ECO:0000256" key="1">
    <source>
        <dbReference type="ARBA" id="ARBA00023235"/>
    </source>
</evidence>
<dbReference type="GO" id="GO:0004751">
    <property type="term" value="F:ribose-5-phosphate isomerase activity"/>
    <property type="evidence" value="ECO:0007669"/>
    <property type="project" value="UniProtKB-UniRule"/>
</dbReference>
<evidence type="ECO:0000313" key="4">
    <source>
        <dbReference type="Proteomes" id="UP000571017"/>
    </source>
</evidence>
<organism evidence="3 4">
    <name type="scientific">Halobacillus locisalis</name>
    <dbReference type="NCBI Taxonomy" id="220753"/>
    <lineage>
        <taxon>Bacteria</taxon>
        <taxon>Bacillati</taxon>
        <taxon>Bacillota</taxon>
        <taxon>Bacilli</taxon>
        <taxon>Bacillales</taxon>
        <taxon>Bacillaceae</taxon>
        <taxon>Halobacillus</taxon>
    </lineage>
</organism>
<evidence type="ECO:0000313" key="3">
    <source>
        <dbReference type="EMBL" id="MBA2175120.1"/>
    </source>
</evidence>
<dbReference type="EC" id="5.3.1.6" evidence="2"/>
<protein>
    <recommendedName>
        <fullName evidence="2">Ribose 5-phosphate isomerase A</fullName>
        <ecNumber evidence="2">5.3.1.6</ecNumber>
    </recommendedName>
</protein>
<gene>
    <name evidence="3" type="primary">rpiA</name>
    <name evidence="3" type="ORF">H0266_09465</name>
</gene>
<dbReference type="NCBIfam" id="TIGR00021">
    <property type="entry name" value="rpiA"/>
    <property type="match status" value="1"/>
</dbReference>
<dbReference type="Proteomes" id="UP000571017">
    <property type="component" value="Unassembled WGS sequence"/>
</dbReference>
<proteinExistence type="predicted"/>
<dbReference type="GO" id="GO:0009052">
    <property type="term" value="P:pentose-phosphate shunt, non-oxidative branch"/>
    <property type="evidence" value="ECO:0007669"/>
    <property type="project" value="InterPro"/>
</dbReference>
<dbReference type="CDD" id="cd01398">
    <property type="entry name" value="RPI_A"/>
    <property type="match status" value="1"/>
</dbReference>
<dbReference type="Gene3D" id="3.30.70.260">
    <property type="match status" value="1"/>
</dbReference>
<sequence length="232" mass="25515">MNWRNRIATNESWSGDISNLEAKTKVANQVSRYVKDGDVIGVGSGSTAFLALQAIADRVKQENLNVMAIPTSQEALLNCATFGLKTTTLAADRPDWGFDGADEVDAQHRLIKGRGGALFAEKLVMASAEKTYILVDDSKFVSRLGEKFAVPIEIDPRAVHLVETRLEGYPIRKIMMRMAQSKDGPLITEAGNLILDVHFDRIEDEFEKELSSIPGVIETGLFIGYSVEILTV</sequence>
<dbReference type="AlphaFoldDB" id="A0A838CSZ0"/>
<comment type="caution">
    <text evidence="3">The sequence shown here is derived from an EMBL/GenBank/DDBJ whole genome shotgun (WGS) entry which is preliminary data.</text>
</comment>
<keyword evidence="1 3" id="KW-0413">Isomerase</keyword>
<dbReference type="RefSeq" id="WP_181472156.1">
    <property type="nucleotide sequence ID" value="NZ_JACEFG010000002.1"/>
</dbReference>
<reference evidence="3 4" key="1">
    <citation type="journal article" date="2004" name="Extremophiles">
        <title>Halobacillus locisalis sp. nov., a halophilic bacterium isolated from a marine solar saltern of the Yellow Sea in Korea.</title>
        <authorList>
            <person name="Yoon J.H."/>
            <person name="Kang K.H."/>
            <person name="Oh T.K."/>
            <person name="Park Y.H."/>
        </authorList>
    </citation>
    <scope>NUCLEOTIDE SEQUENCE [LARGE SCALE GENOMIC DNA]</scope>
    <source>
        <strain evidence="3 4">KCTC 3788</strain>
    </source>
</reference>
<dbReference type="GO" id="GO:0005829">
    <property type="term" value="C:cytosol"/>
    <property type="evidence" value="ECO:0007669"/>
    <property type="project" value="TreeGrafter"/>
</dbReference>
<dbReference type="InterPro" id="IPR037171">
    <property type="entry name" value="NagB/RpiA_transferase-like"/>
</dbReference>
<dbReference type="PANTHER" id="PTHR11934:SF0">
    <property type="entry name" value="RIBOSE-5-PHOSPHATE ISOMERASE"/>
    <property type="match status" value="1"/>
</dbReference>
<name>A0A838CSZ0_9BACI</name>
<dbReference type="PANTHER" id="PTHR11934">
    <property type="entry name" value="RIBOSE-5-PHOSPHATE ISOMERASE"/>
    <property type="match status" value="1"/>
</dbReference>
<dbReference type="SUPFAM" id="SSF100950">
    <property type="entry name" value="NagB/RpiA/CoA transferase-like"/>
    <property type="match status" value="1"/>
</dbReference>
<dbReference type="EMBL" id="JACEFG010000002">
    <property type="protein sequence ID" value="MBA2175120.1"/>
    <property type="molecule type" value="Genomic_DNA"/>
</dbReference>
<dbReference type="SUPFAM" id="SSF75445">
    <property type="entry name" value="D-ribose-5-phosphate isomerase (RpiA), lid domain"/>
    <property type="match status" value="1"/>
</dbReference>
<accession>A0A838CSZ0</accession>
<dbReference type="SMART" id="SM01134">
    <property type="entry name" value="DeoRC"/>
    <property type="match status" value="1"/>
</dbReference>
<dbReference type="Gene3D" id="3.40.50.1360">
    <property type="match status" value="1"/>
</dbReference>
<evidence type="ECO:0000256" key="2">
    <source>
        <dbReference type="NCBIfam" id="TIGR00021"/>
    </source>
</evidence>
<dbReference type="GO" id="GO:0006014">
    <property type="term" value="P:D-ribose metabolic process"/>
    <property type="evidence" value="ECO:0007669"/>
    <property type="project" value="TreeGrafter"/>
</dbReference>
<dbReference type="Pfam" id="PF06026">
    <property type="entry name" value="Rib_5-P_isom_A"/>
    <property type="match status" value="1"/>
</dbReference>